<dbReference type="AlphaFoldDB" id="A0A6G7Y6J2"/>
<keyword evidence="4" id="KW-1185">Reference proteome</keyword>
<gene>
    <name evidence="3" type="ORF">G7070_09840</name>
</gene>
<dbReference type="InterPro" id="IPR008278">
    <property type="entry name" value="4-PPantetheinyl_Trfase_dom"/>
</dbReference>
<sequence length="212" mass="22010">MSARGRCDVWVVPVAPGSADAVAGLLAAALASWDARPAPLVRSCRRCGSTAHGRPALSAPDAPAVSWSRTRGAVALALTDAPTVGVDVEGPHPDRRLDTLADWVWTPRERAAAATAPDAGALLLRDWARKEAVLKAWGWGLALPMAEVDLADRRATRPGERDLVVHDLGDLATVWGAPTASGIGGAVAVPPGVAVRVLDGRPLLGRRRATTA</sequence>
<dbReference type="SUPFAM" id="SSF56214">
    <property type="entry name" value="4'-phosphopantetheinyl transferase"/>
    <property type="match status" value="1"/>
</dbReference>
<name>A0A6G7Y6J2_9ACTN</name>
<dbReference type="GO" id="GO:0008897">
    <property type="term" value="F:holo-[acyl-carrier-protein] synthase activity"/>
    <property type="evidence" value="ECO:0007669"/>
    <property type="project" value="InterPro"/>
</dbReference>
<dbReference type="Proteomes" id="UP000501058">
    <property type="component" value="Chromosome"/>
</dbReference>
<dbReference type="GO" id="GO:0000287">
    <property type="term" value="F:magnesium ion binding"/>
    <property type="evidence" value="ECO:0007669"/>
    <property type="project" value="InterPro"/>
</dbReference>
<dbReference type="RefSeq" id="WP_166233588.1">
    <property type="nucleotide sequence ID" value="NZ_CP049865.1"/>
</dbReference>
<keyword evidence="1 3" id="KW-0808">Transferase</keyword>
<evidence type="ECO:0000313" key="4">
    <source>
        <dbReference type="Proteomes" id="UP000501058"/>
    </source>
</evidence>
<dbReference type="KEGG" id="prv:G7070_09840"/>
<evidence type="ECO:0000313" key="3">
    <source>
        <dbReference type="EMBL" id="QIK72514.1"/>
    </source>
</evidence>
<reference evidence="3 4" key="1">
    <citation type="submission" date="2020-03" db="EMBL/GenBank/DDBJ databases">
        <title>Propioniciclava sp. nov., isolated from Hydrophilus acuminatus.</title>
        <authorList>
            <person name="Hyun D.-W."/>
            <person name="Bae J.-W."/>
        </authorList>
    </citation>
    <scope>NUCLEOTIDE SEQUENCE [LARGE SCALE GENOMIC DNA]</scope>
    <source>
        <strain evidence="3 4">HDW11</strain>
    </source>
</reference>
<evidence type="ECO:0000256" key="1">
    <source>
        <dbReference type="ARBA" id="ARBA00022679"/>
    </source>
</evidence>
<organism evidence="3 4">
    <name type="scientific">Propioniciclava coleopterorum</name>
    <dbReference type="NCBI Taxonomy" id="2714937"/>
    <lineage>
        <taxon>Bacteria</taxon>
        <taxon>Bacillati</taxon>
        <taxon>Actinomycetota</taxon>
        <taxon>Actinomycetes</taxon>
        <taxon>Propionibacteriales</taxon>
        <taxon>Propionibacteriaceae</taxon>
        <taxon>Propioniciclava</taxon>
    </lineage>
</organism>
<protein>
    <submittedName>
        <fullName evidence="3">4'-phosphopantetheinyl transferase superfamily protein</fullName>
    </submittedName>
</protein>
<dbReference type="EMBL" id="CP049865">
    <property type="protein sequence ID" value="QIK72514.1"/>
    <property type="molecule type" value="Genomic_DNA"/>
</dbReference>
<dbReference type="InterPro" id="IPR037143">
    <property type="entry name" value="4-PPantetheinyl_Trfase_dom_sf"/>
</dbReference>
<accession>A0A6G7Y6J2</accession>
<dbReference type="Pfam" id="PF01648">
    <property type="entry name" value="ACPS"/>
    <property type="match status" value="1"/>
</dbReference>
<proteinExistence type="predicted"/>
<feature type="domain" description="4'-phosphopantetheinyl transferase" evidence="2">
    <location>
        <begin position="84"/>
        <end position="161"/>
    </location>
</feature>
<dbReference type="Gene3D" id="3.90.470.20">
    <property type="entry name" value="4'-phosphopantetheinyl transferase domain"/>
    <property type="match status" value="1"/>
</dbReference>
<evidence type="ECO:0000259" key="2">
    <source>
        <dbReference type="Pfam" id="PF01648"/>
    </source>
</evidence>